<dbReference type="Proteomes" id="UP001139414">
    <property type="component" value="Unassembled WGS sequence"/>
</dbReference>
<keyword evidence="3" id="KW-1185">Reference proteome</keyword>
<feature type="signal peptide" evidence="1">
    <location>
        <begin position="1"/>
        <end position="19"/>
    </location>
</feature>
<keyword evidence="1" id="KW-0732">Signal</keyword>
<evidence type="ECO:0000256" key="1">
    <source>
        <dbReference type="SAM" id="SignalP"/>
    </source>
</evidence>
<evidence type="ECO:0000313" key="2">
    <source>
        <dbReference type="EMBL" id="MCB7480869.1"/>
    </source>
</evidence>
<organism evidence="2 3">
    <name type="scientific">Christiangramia sediminis</name>
    <dbReference type="NCBI Taxonomy" id="2881336"/>
    <lineage>
        <taxon>Bacteria</taxon>
        <taxon>Pseudomonadati</taxon>
        <taxon>Bacteroidota</taxon>
        <taxon>Flavobacteriia</taxon>
        <taxon>Flavobacteriales</taxon>
        <taxon>Flavobacteriaceae</taxon>
        <taxon>Christiangramia</taxon>
    </lineage>
</organism>
<proteinExistence type="predicted"/>
<accession>A0A9X1LIN4</accession>
<dbReference type="RefSeq" id="WP_229339291.1">
    <property type="nucleotide sequence ID" value="NZ_JAJBZG010000002.1"/>
</dbReference>
<protein>
    <submittedName>
        <fullName evidence="2">Uncharacterized protein</fullName>
    </submittedName>
</protein>
<comment type="caution">
    <text evidence="2">The sequence shown here is derived from an EMBL/GenBank/DDBJ whole genome shotgun (WGS) entry which is preliminary data.</text>
</comment>
<evidence type="ECO:0000313" key="3">
    <source>
        <dbReference type="Proteomes" id="UP001139414"/>
    </source>
</evidence>
<sequence length="294" mass="34416">MLKTFFLIIAIITSLQSFGQDTITKRVVKKYIPLEVYETTFGKTSDTTEFMYKDNDTLVRVPVDFDPFEGKNYVKVEYEPKDSTFLSIYKNVVYNTDKSSGAKERMRYWKEDVKIYFDESVPASHAKELMQFAKKLSADVDSLTISQNFLREKANYLVYFLNREHQTDYEPRIGNSKSGYYINWNGKQQIYDGKLKINTELVKSDKYQLSLLKFHFFKSLGYFKSSKKLDCSSYLSACNTQRELSEIDLEILKYHYSYGVCKGTDLKSFTELTSSMNKKLEEEPNAKLYVLHNE</sequence>
<dbReference type="AlphaFoldDB" id="A0A9X1LIN4"/>
<dbReference type="EMBL" id="JAJBZG010000002">
    <property type="protein sequence ID" value="MCB7480869.1"/>
    <property type="molecule type" value="Genomic_DNA"/>
</dbReference>
<gene>
    <name evidence="2" type="ORF">LGQ90_06270</name>
</gene>
<reference evidence="2" key="1">
    <citation type="submission" date="2021-10" db="EMBL/GenBank/DDBJ databases">
        <title>Gramella sp. ASW11-100T, isolated from marine sediment.</title>
        <authorList>
            <person name="Xia C."/>
        </authorList>
    </citation>
    <scope>NUCLEOTIDE SEQUENCE</scope>
    <source>
        <strain evidence="2">ASW11-100</strain>
    </source>
</reference>
<name>A0A9X1LIN4_9FLAO</name>
<feature type="chain" id="PRO_5040994703" evidence="1">
    <location>
        <begin position="20"/>
        <end position="294"/>
    </location>
</feature>